<comment type="cofactor">
    <cofactor evidence="12">
        <name>Zn(2+)</name>
        <dbReference type="ChEBI" id="CHEBI:29105"/>
    </cofactor>
    <text evidence="12">Binds 1 zinc ion per subunit.</text>
</comment>
<dbReference type="PANTHER" id="PTHR10890">
    <property type="entry name" value="CYSTEINYL-TRNA SYNTHETASE"/>
    <property type="match status" value="1"/>
</dbReference>
<dbReference type="Gene3D" id="3.40.50.620">
    <property type="entry name" value="HUPs"/>
    <property type="match status" value="1"/>
</dbReference>
<dbReference type="InterPro" id="IPR056411">
    <property type="entry name" value="CysS_C"/>
</dbReference>
<feature type="binding site" evidence="12">
    <location>
        <position position="29"/>
    </location>
    <ligand>
        <name>Zn(2+)</name>
        <dbReference type="ChEBI" id="CHEBI:29105"/>
    </ligand>
</feature>
<feature type="short sequence motif" description="'KMSKS' region" evidence="12">
    <location>
        <begin position="281"/>
        <end position="285"/>
    </location>
</feature>
<comment type="similarity">
    <text evidence="2 12">Belongs to the class-I aminoacyl-tRNA synthetase family.</text>
</comment>
<accession>A0A1F6CNF8</accession>
<dbReference type="Gene3D" id="1.20.120.1910">
    <property type="entry name" value="Cysteine-tRNA ligase, C-terminal anti-codon recognition domain"/>
    <property type="match status" value="1"/>
</dbReference>
<evidence type="ECO:0000256" key="10">
    <source>
        <dbReference type="ARBA" id="ARBA00022917"/>
    </source>
</evidence>
<comment type="subunit">
    <text evidence="3 12">Monomer.</text>
</comment>
<dbReference type="NCBIfam" id="TIGR00435">
    <property type="entry name" value="cysS"/>
    <property type="match status" value="1"/>
</dbReference>
<keyword evidence="10 12" id="KW-0648">Protein biosynthesis</keyword>
<reference evidence="14 15" key="1">
    <citation type="journal article" date="2016" name="Nat. Commun.">
        <title>Thousands of microbial genomes shed light on interconnected biogeochemical processes in an aquifer system.</title>
        <authorList>
            <person name="Anantharaman K."/>
            <person name="Brown C.T."/>
            <person name="Hug L.A."/>
            <person name="Sharon I."/>
            <person name="Castelle C.J."/>
            <person name="Probst A.J."/>
            <person name="Thomas B.C."/>
            <person name="Singh A."/>
            <person name="Wilkins M.J."/>
            <person name="Karaoz U."/>
            <person name="Brodie E.L."/>
            <person name="Williams K.H."/>
            <person name="Hubbard S.S."/>
            <person name="Banfield J.F."/>
        </authorList>
    </citation>
    <scope>NUCLEOTIDE SEQUENCE [LARGE SCALE GENOMIC DNA]</scope>
    <source>
        <strain evidence="15">RIFCSPLOWO2_12_FULL_64_10</strain>
    </source>
</reference>
<dbReference type="GO" id="GO:0005829">
    <property type="term" value="C:cytosol"/>
    <property type="evidence" value="ECO:0007669"/>
    <property type="project" value="TreeGrafter"/>
</dbReference>
<dbReference type="GO" id="GO:0006423">
    <property type="term" value="P:cysteinyl-tRNA aminoacylation"/>
    <property type="evidence" value="ECO:0007669"/>
    <property type="project" value="UniProtKB-UniRule"/>
</dbReference>
<dbReference type="SMART" id="SM00840">
    <property type="entry name" value="DALR_2"/>
    <property type="match status" value="1"/>
</dbReference>
<dbReference type="EC" id="6.1.1.16" evidence="12"/>
<evidence type="ECO:0000256" key="6">
    <source>
        <dbReference type="ARBA" id="ARBA00022723"/>
    </source>
</evidence>
<keyword evidence="5 12" id="KW-0436">Ligase</keyword>
<feature type="binding site" evidence="12">
    <location>
        <position position="249"/>
    </location>
    <ligand>
        <name>Zn(2+)</name>
        <dbReference type="ChEBI" id="CHEBI:29105"/>
    </ligand>
</feature>
<dbReference type="InterPro" id="IPR015273">
    <property type="entry name" value="Cys-tRNA-synt_Ia_DALR"/>
</dbReference>
<keyword evidence="11 12" id="KW-0030">Aminoacyl-tRNA synthetase</keyword>
<dbReference type="GO" id="GO:0004817">
    <property type="term" value="F:cysteine-tRNA ligase activity"/>
    <property type="evidence" value="ECO:0007669"/>
    <property type="project" value="UniProtKB-UniRule"/>
</dbReference>
<keyword evidence="9 12" id="KW-0067">ATP-binding</keyword>
<evidence type="ECO:0000313" key="15">
    <source>
        <dbReference type="Proteomes" id="UP000178606"/>
    </source>
</evidence>
<feature type="binding site" evidence="12">
    <location>
        <position position="224"/>
    </location>
    <ligand>
        <name>Zn(2+)</name>
        <dbReference type="ChEBI" id="CHEBI:29105"/>
    </ligand>
</feature>
<dbReference type="InterPro" id="IPR024909">
    <property type="entry name" value="Cys-tRNA/MSH_ligase"/>
</dbReference>
<evidence type="ECO:0000256" key="11">
    <source>
        <dbReference type="ARBA" id="ARBA00023146"/>
    </source>
</evidence>
<dbReference type="PRINTS" id="PR00983">
    <property type="entry name" value="TRNASYNTHCYS"/>
</dbReference>
<feature type="domain" description="Cysteinyl-tRNA synthetase class Ia DALR" evidence="13">
    <location>
        <begin position="365"/>
        <end position="430"/>
    </location>
</feature>
<name>A0A1F6CNF8_HANXR</name>
<dbReference type="Pfam" id="PF01406">
    <property type="entry name" value="tRNA-synt_1e"/>
    <property type="match status" value="1"/>
</dbReference>
<proteinExistence type="inferred from homology"/>
<dbReference type="InterPro" id="IPR015803">
    <property type="entry name" value="Cys-tRNA-ligase"/>
</dbReference>
<evidence type="ECO:0000256" key="1">
    <source>
        <dbReference type="ARBA" id="ARBA00004496"/>
    </source>
</evidence>
<dbReference type="Pfam" id="PF09190">
    <property type="entry name" value="DALR_2"/>
    <property type="match status" value="1"/>
</dbReference>
<evidence type="ECO:0000259" key="13">
    <source>
        <dbReference type="SMART" id="SM00840"/>
    </source>
</evidence>
<evidence type="ECO:0000256" key="9">
    <source>
        <dbReference type="ARBA" id="ARBA00022840"/>
    </source>
</evidence>
<keyword evidence="4 12" id="KW-0963">Cytoplasm</keyword>
<dbReference type="GO" id="GO:0008270">
    <property type="term" value="F:zinc ion binding"/>
    <property type="evidence" value="ECO:0007669"/>
    <property type="project" value="UniProtKB-UniRule"/>
</dbReference>
<organism evidence="14 15">
    <name type="scientific">Handelsmanbacteria sp. (strain RIFCSPLOWO2_12_FULL_64_10)</name>
    <dbReference type="NCBI Taxonomy" id="1817868"/>
    <lineage>
        <taxon>Bacteria</taxon>
        <taxon>Candidatus Handelsmaniibacteriota</taxon>
    </lineage>
</organism>
<evidence type="ECO:0000256" key="8">
    <source>
        <dbReference type="ARBA" id="ARBA00022833"/>
    </source>
</evidence>
<evidence type="ECO:0000256" key="12">
    <source>
        <dbReference type="HAMAP-Rule" id="MF_00041"/>
    </source>
</evidence>
<gene>
    <name evidence="12" type="primary">cysS</name>
    <name evidence="14" type="ORF">A3F84_07835</name>
</gene>
<dbReference type="InterPro" id="IPR032678">
    <property type="entry name" value="tRNA-synt_1_cat_dom"/>
</dbReference>
<comment type="catalytic activity">
    <reaction evidence="12">
        <text>tRNA(Cys) + L-cysteine + ATP = L-cysteinyl-tRNA(Cys) + AMP + diphosphate</text>
        <dbReference type="Rhea" id="RHEA:17773"/>
        <dbReference type="Rhea" id="RHEA-COMP:9661"/>
        <dbReference type="Rhea" id="RHEA-COMP:9679"/>
        <dbReference type="ChEBI" id="CHEBI:30616"/>
        <dbReference type="ChEBI" id="CHEBI:33019"/>
        <dbReference type="ChEBI" id="CHEBI:35235"/>
        <dbReference type="ChEBI" id="CHEBI:78442"/>
        <dbReference type="ChEBI" id="CHEBI:78517"/>
        <dbReference type="ChEBI" id="CHEBI:456215"/>
        <dbReference type="EC" id="6.1.1.16"/>
    </reaction>
</comment>
<dbReference type="SUPFAM" id="SSF52374">
    <property type="entry name" value="Nucleotidylyl transferase"/>
    <property type="match status" value="1"/>
</dbReference>
<comment type="subcellular location">
    <subcellularLocation>
        <location evidence="1 12">Cytoplasm</location>
    </subcellularLocation>
</comment>
<keyword evidence="7 12" id="KW-0547">Nucleotide-binding</keyword>
<dbReference type="Pfam" id="PF23493">
    <property type="entry name" value="CysS_C"/>
    <property type="match status" value="1"/>
</dbReference>
<evidence type="ECO:0000256" key="2">
    <source>
        <dbReference type="ARBA" id="ARBA00005594"/>
    </source>
</evidence>
<evidence type="ECO:0000256" key="5">
    <source>
        <dbReference type="ARBA" id="ARBA00022598"/>
    </source>
</evidence>
<protein>
    <recommendedName>
        <fullName evidence="12">Cysteine--tRNA ligase</fullName>
        <ecNumber evidence="12">6.1.1.16</ecNumber>
    </recommendedName>
    <alternativeName>
        <fullName evidence="12">Cysteinyl-tRNA synthetase</fullName>
        <shortName evidence="12">CysRS</shortName>
    </alternativeName>
</protein>
<dbReference type="GO" id="GO:0005524">
    <property type="term" value="F:ATP binding"/>
    <property type="evidence" value="ECO:0007669"/>
    <property type="project" value="UniProtKB-UniRule"/>
</dbReference>
<dbReference type="EMBL" id="MFKF01000202">
    <property type="protein sequence ID" value="OGG50645.1"/>
    <property type="molecule type" value="Genomic_DNA"/>
</dbReference>
<evidence type="ECO:0000313" key="14">
    <source>
        <dbReference type="EMBL" id="OGG50645.1"/>
    </source>
</evidence>
<dbReference type="CDD" id="cd00672">
    <property type="entry name" value="CysRS_core"/>
    <property type="match status" value="1"/>
</dbReference>
<evidence type="ECO:0000256" key="7">
    <source>
        <dbReference type="ARBA" id="ARBA00022741"/>
    </source>
</evidence>
<dbReference type="InterPro" id="IPR009080">
    <property type="entry name" value="tRNAsynth_Ia_anticodon-bd"/>
</dbReference>
<dbReference type="SUPFAM" id="SSF47323">
    <property type="entry name" value="Anticodon-binding domain of a subclass of class I aminoacyl-tRNA synthetases"/>
    <property type="match status" value="1"/>
</dbReference>
<dbReference type="Proteomes" id="UP000178606">
    <property type="component" value="Unassembled WGS sequence"/>
</dbReference>
<keyword evidence="6 12" id="KW-0479">Metal-binding</keyword>
<evidence type="ECO:0000256" key="4">
    <source>
        <dbReference type="ARBA" id="ARBA00022490"/>
    </source>
</evidence>
<dbReference type="InterPro" id="IPR014729">
    <property type="entry name" value="Rossmann-like_a/b/a_fold"/>
</dbReference>
<evidence type="ECO:0000256" key="3">
    <source>
        <dbReference type="ARBA" id="ARBA00011245"/>
    </source>
</evidence>
<feature type="short sequence motif" description="'HIGH' region" evidence="12">
    <location>
        <begin position="31"/>
        <end position="41"/>
    </location>
</feature>
<feature type="binding site" evidence="12">
    <location>
        <position position="253"/>
    </location>
    <ligand>
        <name>Zn(2+)</name>
        <dbReference type="ChEBI" id="CHEBI:29105"/>
    </ligand>
</feature>
<keyword evidence="8 12" id="KW-0862">Zinc</keyword>
<comment type="caution">
    <text evidence="14">The sequence shown here is derived from an EMBL/GenBank/DDBJ whole genome shotgun (WGS) entry which is preliminary data.</text>
</comment>
<feature type="binding site" evidence="12">
    <location>
        <position position="284"/>
    </location>
    <ligand>
        <name>ATP</name>
        <dbReference type="ChEBI" id="CHEBI:30616"/>
    </ligand>
</feature>
<dbReference type="HAMAP" id="MF_00041">
    <property type="entry name" value="Cys_tRNA_synth"/>
    <property type="match status" value="1"/>
</dbReference>
<sequence length="485" mass="55076">MPLQITNSLTRKKEPFVPLREGRVGVYVCGPTVYGPAHIGHAKSYISFDVVVRYLRHLSYKVRYVQNITDVGHLTDDTVGMADEGEDKVLKQARIEQVEPMELVERYTRGYFEDMDLLNVLRPDISPRASGHIPEQIDLIERLIDRGLAYAEDGNVYFSIRDFKDYGRLSGRDYEEQEAGARVAVDGRKRDPRDFYLWRRAAPEHLLRWKSPWGVGYPGWHIECSAMSMRYLGEAFDIHGGGMENMFPHHECEIAQSEGVTQKPFVRVWMHNNMVTVNGVKMGKSLGNYTTIGDALREVDPQTLRLFVLNSHYRSVLDFSMEALAATGRGMERLRRTVQALSERSAPDREPDRAFGERLKEARRAFAEAMDDDFNTAQAVGVLFDLSRDVNAALSAGTLGRKDLEAAREVYAGLGEEVLGLDFREPGQGAASNDAEESLVELLLDLRQEFRAQKNWAMADRVRDRLADLGYLIEDGSHGARWRRK</sequence>
<dbReference type="PANTHER" id="PTHR10890:SF3">
    <property type="entry name" value="CYSTEINE--TRNA LIGASE, CYTOPLASMIC"/>
    <property type="match status" value="1"/>
</dbReference>
<dbReference type="AlphaFoldDB" id="A0A1F6CNF8"/>